<organism evidence="2 3">
    <name type="scientific">Mycena chlorophos</name>
    <name type="common">Agaric fungus</name>
    <name type="synonym">Agaricus chlorophos</name>
    <dbReference type="NCBI Taxonomy" id="658473"/>
    <lineage>
        <taxon>Eukaryota</taxon>
        <taxon>Fungi</taxon>
        <taxon>Dikarya</taxon>
        <taxon>Basidiomycota</taxon>
        <taxon>Agaricomycotina</taxon>
        <taxon>Agaricomycetes</taxon>
        <taxon>Agaricomycetidae</taxon>
        <taxon>Agaricales</taxon>
        <taxon>Marasmiineae</taxon>
        <taxon>Mycenaceae</taxon>
        <taxon>Mycena</taxon>
    </lineage>
</organism>
<comment type="caution">
    <text evidence="2">The sequence shown here is derived from an EMBL/GenBank/DDBJ whole genome shotgun (WGS) entry which is preliminary data.</text>
</comment>
<gene>
    <name evidence="2" type="ORF">HMN09_00414100</name>
</gene>
<dbReference type="OrthoDB" id="10537477at2759"/>
<protein>
    <submittedName>
        <fullName evidence="2">Uncharacterized protein</fullName>
    </submittedName>
</protein>
<feature type="region of interest" description="Disordered" evidence="1">
    <location>
        <begin position="264"/>
        <end position="286"/>
    </location>
</feature>
<keyword evidence="3" id="KW-1185">Reference proteome</keyword>
<sequence length="286" mass="31490">MLSRVRRVPSLLRCLSTVPISIKHPPPPVIIAKGLRKLLGPKTSETVIAYNHQPVLNMLVVYHDANNPQSVAALDLLYAAQERKTYTRLPHAPLRFNLAVQTQPISAPALAALLRVTKEPWLEFVKPLARGLPEVRELASQGFRGGVSQAPEKADDADALAAKLTEDDCALLDMPIVVILPRADSLPGFNLESSHIAGKPPRGKAHRQSKFIPSSPPCYVGKTAGLNAVNWLQYERRKKLGRGQLAQLKGMSRIHNRELGIDVSPPEHLVKKKKKKKKTAVIQEDS</sequence>
<feature type="compositionally biased region" description="Basic residues" evidence="1">
    <location>
        <begin position="270"/>
        <end position="279"/>
    </location>
</feature>
<dbReference type="Proteomes" id="UP000613580">
    <property type="component" value="Unassembled WGS sequence"/>
</dbReference>
<dbReference type="AlphaFoldDB" id="A0A8H6TJE2"/>
<evidence type="ECO:0000313" key="3">
    <source>
        <dbReference type="Proteomes" id="UP000613580"/>
    </source>
</evidence>
<evidence type="ECO:0000313" key="2">
    <source>
        <dbReference type="EMBL" id="KAF7316810.1"/>
    </source>
</evidence>
<name>A0A8H6TJE2_MYCCL</name>
<reference evidence="2" key="1">
    <citation type="submission" date="2020-05" db="EMBL/GenBank/DDBJ databases">
        <title>Mycena genomes resolve the evolution of fungal bioluminescence.</title>
        <authorList>
            <person name="Tsai I.J."/>
        </authorList>
    </citation>
    <scope>NUCLEOTIDE SEQUENCE</scope>
    <source>
        <strain evidence="2">110903Hualien_Pintung</strain>
    </source>
</reference>
<accession>A0A8H6TJE2</accession>
<evidence type="ECO:0000256" key="1">
    <source>
        <dbReference type="SAM" id="MobiDB-lite"/>
    </source>
</evidence>
<proteinExistence type="predicted"/>
<dbReference type="EMBL" id="JACAZE010000005">
    <property type="protein sequence ID" value="KAF7316810.1"/>
    <property type="molecule type" value="Genomic_DNA"/>
</dbReference>